<sequence>MGSLPMETSRVDHQNDLLVITCASGKQGSGLVPRVAKDWRRLRLVCHSTKSEEWLKREYPRAEVIRTDLSLPKEPERILKDATVIYHVEPPFAHRQNVMGFNMIDAARKVAKEGTFKHFVYASVLNPQLRKMIHHDQRLQVEEYLMESELNYTILQPTHFMFLFPVAPMLAQENPVYKANWNANIPFSFIALSDLGEVGAKVLNEREKHYTAQYPLCGDGPLNYQRICDMVSQEIGKKIELRQLTYEESVQAFLMRIFGTLDADAESVDAVERILLYYNRHGLIGSSNVCEWLLGRKPTNWLDWMRAEIQQIKQQAH</sequence>
<dbReference type="InterPro" id="IPR036291">
    <property type="entry name" value="NAD(P)-bd_dom_sf"/>
</dbReference>
<dbReference type="RefSeq" id="XP_037168547.1">
    <property type="nucleotide sequence ID" value="XM_037304454.1"/>
</dbReference>
<dbReference type="AlphaFoldDB" id="A0A8H6L8B3"/>
<dbReference type="Gene3D" id="3.40.50.720">
    <property type="entry name" value="NAD(P)-binding Rossmann-like Domain"/>
    <property type="match status" value="1"/>
</dbReference>
<reference evidence="4 5" key="1">
    <citation type="journal article" date="2020" name="Genomics">
        <title>Complete, high-quality genomes from long-read metagenomic sequencing of two wolf lichen thalli reveals enigmatic genome architecture.</title>
        <authorList>
            <person name="McKenzie S.K."/>
            <person name="Walston R.F."/>
            <person name="Allen J.L."/>
        </authorList>
    </citation>
    <scope>NUCLEOTIDE SEQUENCE [LARGE SCALE GENOMIC DNA]</scope>
    <source>
        <strain evidence="4">WasteWater2</strain>
    </source>
</reference>
<dbReference type="Pfam" id="PF05368">
    <property type="entry name" value="NmrA"/>
    <property type="match status" value="1"/>
</dbReference>
<evidence type="ECO:0000256" key="2">
    <source>
        <dbReference type="ARBA" id="ARBA00022857"/>
    </source>
</evidence>
<dbReference type="PANTHER" id="PTHR42748">
    <property type="entry name" value="NITROGEN METABOLITE REPRESSION PROTEIN NMRA FAMILY MEMBER"/>
    <property type="match status" value="1"/>
</dbReference>
<dbReference type="Gene3D" id="3.90.25.10">
    <property type="entry name" value="UDP-galactose 4-epimerase, domain 1"/>
    <property type="match status" value="1"/>
</dbReference>
<evidence type="ECO:0000259" key="3">
    <source>
        <dbReference type="Pfam" id="PF05368"/>
    </source>
</evidence>
<gene>
    <name evidence="4" type="ORF">HO173_002521</name>
</gene>
<dbReference type="InterPro" id="IPR008030">
    <property type="entry name" value="NmrA-like"/>
</dbReference>
<evidence type="ECO:0000313" key="4">
    <source>
        <dbReference type="EMBL" id="KAF6239260.1"/>
    </source>
</evidence>
<protein>
    <recommendedName>
        <fullName evidence="3">NmrA-like domain-containing protein</fullName>
    </recommendedName>
</protein>
<dbReference type="InterPro" id="IPR051164">
    <property type="entry name" value="NmrA-like_oxidored"/>
</dbReference>
<name>A0A8H6L8B3_9LECA</name>
<dbReference type="EMBL" id="JACCJC010000006">
    <property type="protein sequence ID" value="KAF6239260.1"/>
    <property type="molecule type" value="Genomic_DNA"/>
</dbReference>
<accession>A0A8H6L8B3</accession>
<comment type="similarity">
    <text evidence="1">Belongs to the NmrA-type oxidoreductase family.</text>
</comment>
<dbReference type="Proteomes" id="UP000578531">
    <property type="component" value="Unassembled WGS sequence"/>
</dbReference>
<dbReference type="GO" id="GO:0005634">
    <property type="term" value="C:nucleus"/>
    <property type="evidence" value="ECO:0007669"/>
    <property type="project" value="TreeGrafter"/>
</dbReference>
<evidence type="ECO:0000313" key="5">
    <source>
        <dbReference type="Proteomes" id="UP000578531"/>
    </source>
</evidence>
<dbReference type="PANTHER" id="PTHR42748:SF31">
    <property type="entry name" value="NMRA-LIKE DOMAIN-CONTAINING PROTEIN-RELATED"/>
    <property type="match status" value="1"/>
</dbReference>
<organism evidence="4 5">
    <name type="scientific">Letharia columbiana</name>
    <dbReference type="NCBI Taxonomy" id="112416"/>
    <lineage>
        <taxon>Eukaryota</taxon>
        <taxon>Fungi</taxon>
        <taxon>Dikarya</taxon>
        <taxon>Ascomycota</taxon>
        <taxon>Pezizomycotina</taxon>
        <taxon>Lecanoromycetes</taxon>
        <taxon>OSLEUM clade</taxon>
        <taxon>Lecanoromycetidae</taxon>
        <taxon>Lecanorales</taxon>
        <taxon>Lecanorineae</taxon>
        <taxon>Parmeliaceae</taxon>
        <taxon>Letharia</taxon>
    </lineage>
</organism>
<evidence type="ECO:0000256" key="1">
    <source>
        <dbReference type="ARBA" id="ARBA00006328"/>
    </source>
</evidence>
<dbReference type="OrthoDB" id="419598at2759"/>
<feature type="domain" description="NmrA-like" evidence="3">
    <location>
        <begin position="15"/>
        <end position="252"/>
    </location>
</feature>
<keyword evidence="2" id="KW-0521">NADP</keyword>
<dbReference type="GeneID" id="59284194"/>
<proteinExistence type="inferred from homology"/>
<dbReference type="SUPFAM" id="SSF51735">
    <property type="entry name" value="NAD(P)-binding Rossmann-fold domains"/>
    <property type="match status" value="1"/>
</dbReference>
<comment type="caution">
    <text evidence="4">The sequence shown here is derived from an EMBL/GenBank/DDBJ whole genome shotgun (WGS) entry which is preliminary data.</text>
</comment>
<keyword evidence="5" id="KW-1185">Reference proteome</keyword>